<dbReference type="AlphaFoldDB" id="A0A2N5VRH2"/>
<organism evidence="2 3">
    <name type="scientific">Puccinia coronata f. sp. avenae</name>
    <dbReference type="NCBI Taxonomy" id="200324"/>
    <lineage>
        <taxon>Eukaryota</taxon>
        <taxon>Fungi</taxon>
        <taxon>Dikarya</taxon>
        <taxon>Basidiomycota</taxon>
        <taxon>Pucciniomycotina</taxon>
        <taxon>Pucciniomycetes</taxon>
        <taxon>Pucciniales</taxon>
        <taxon>Pucciniaceae</taxon>
        <taxon>Puccinia</taxon>
    </lineage>
</organism>
<dbReference type="EMBL" id="PGCJ01000079">
    <property type="protein sequence ID" value="PLW52572.1"/>
    <property type="molecule type" value="Genomic_DNA"/>
</dbReference>
<reference evidence="2 3" key="1">
    <citation type="submission" date="2017-11" db="EMBL/GenBank/DDBJ databases">
        <title>De novo assembly and phasing of dikaryotic genomes from two isolates of Puccinia coronata f. sp. avenae, the causal agent of oat crown rust.</title>
        <authorList>
            <person name="Miller M.E."/>
            <person name="Zhang Y."/>
            <person name="Omidvar V."/>
            <person name="Sperschneider J."/>
            <person name="Schwessinger B."/>
            <person name="Raley C."/>
            <person name="Palmer J.M."/>
            <person name="Garnica D."/>
            <person name="Upadhyaya N."/>
            <person name="Rathjen J."/>
            <person name="Taylor J.M."/>
            <person name="Park R.F."/>
            <person name="Dodds P.N."/>
            <person name="Hirsch C.D."/>
            <person name="Kianian S.F."/>
            <person name="Figueroa M."/>
        </authorList>
    </citation>
    <scope>NUCLEOTIDE SEQUENCE [LARGE SCALE GENOMIC DNA]</scope>
    <source>
        <strain evidence="2">12NC29</strain>
    </source>
</reference>
<feature type="compositionally biased region" description="Basic residues" evidence="1">
    <location>
        <begin position="42"/>
        <end position="53"/>
    </location>
</feature>
<keyword evidence="3" id="KW-1185">Reference proteome</keyword>
<gene>
    <name evidence="2" type="ORF">PCANC_07743</name>
</gene>
<feature type="non-terminal residue" evidence="2">
    <location>
        <position position="173"/>
    </location>
</feature>
<accession>A0A2N5VRH2</accession>
<feature type="compositionally biased region" description="Acidic residues" evidence="1">
    <location>
        <begin position="152"/>
        <end position="163"/>
    </location>
</feature>
<comment type="caution">
    <text evidence="2">The sequence shown here is derived from an EMBL/GenBank/DDBJ whole genome shotgun (WGS) entry which is preliminary data.</text>
</comment>
<evidence type="ECO:0000256" key="1">
    <source>
        <dbReference type="SAM" id="MobiDB-lite"/>
    </source>
</evidence>
<protein>
    <submittedName>
        <fullName evidence="2">Uncharacterized protein</fullName>
    </submittedName>
</protein>
<name>A0A2N5VRH2_9BASI</name>
<feature type="compositionally biased region" description="Low complexity" evidence="1">
    <location>
        <begin position="88"/>
        <end position="111"/>
    </location>
</feature>
<evidence type="ECO:0000313" key="3">
    <source>
        <dbReference type="Proteomes" id="UP000235388"/>
    </source>
</evidence>
<dbReference type="Proteomes" id="UP000235388">
    <property type="component" value="Unassembled WGS sequence"/>
</dbReference>
<evidence type="ECO:0000313" key="2">
    <source>
        <dbReference type="EMBL" id="PLW52572.1"/>
    </source>
</evidence>
<feature type="compositionally biased region" description="Polar residues" evidence="1">
    <location>
        <begin position="1"/>
        <end position="14"/>
    </location>
</feature>
<feature type="region of interest" description="Disordered" evidence="1">
    <location>
        <begin position="1"/>
        <end position="67"/>
    </location>
</feature>
<feature type="region of interest" description="Disordered" evidence="1">
    <location>
        <begin position="86"/>
        <end position="173"/>
    </location>
</feature>
<sequence>MGAKSTQRGLSQTPDAPPQGARRTAAGPGVKAKTLSGQPTTRGRRKPRLRRTRNNPLTLPPPSANCTTKSLDMAMSNDLELISSAMQNGNSGKKTGTAGNTTTLAATTPGKQAPTARSIPLNGNIRKPNQPRLSAFATEQEKIKDQFGANNSEEEESSDEEEPGNNAGMEASN</sequence>
<proteinExistence type="predicted"/>